<dbReference type="InterPro" id="IPR051126">
    <property type="entry name" value="Thiosulfate_sulfurtransferase"/>
</dbReference>
<dbReference type="Proteomes" id="UP000306416">
    <property type="component" value="Unassembled WGS sequence"/>
</dbReference>
<proteinExistence type="predicted"/>
<dbReference type="InterPro" id="IPR036873">
    <property type="entry name" value="Rhodanese-like_dom_sf"/>
</dbReference>
<dbReference type="Pfam" id="PF00581">
    <property type="entry name" value="Rhodanese"/>
    <property type="match status" value="2"/>
</dbReference>
<keyword evidence="3" id="KW-0808">Transferase</keyword>
<dbReference type="AlphaFoldDB" id="A0A4S1CBL9"/>
<keyword evidence="4" id="KW-1185">Reference proteome</keyword>
<organism evidence="3 4">
    <name type="scientific">Geomonas terrae</name>
    <dbReference type="NCBI Taxonomy" id="2562681"/>
    <lineage>
        <taxon>Bacteria</taxon>
        <taxon>Pseudomonadati</taxon>
        <taxon>Thermodesulfobacteriota</taxon>
        <taxon>Desulfuromonadia</taxon>
        <taxon>Geobacterales</taxon>
        <taxon>Geobacteraceae</taxon>
        <taxon>Geomonas</taxon>
    </lineage>
</organism>
<evidence type="ECO:0000313" key="4">
    <source>
        <dbReference type="Proteomes" id="UP000306416"/>
    </source>
</evidence>
<evidence type="ECO:0000256" key="1">
    <source>
        <dbReference type="ARBA" id="ARBA00022737"/>
    </source>
</evidence>
<dbReference type="PANTHER" id="PTHR43855">
    <property type="entry name" value="THIOSULFATE SULFURTRANSFERASE"/>
    <property type="match status" value="1"/>
</dbReference>
<dbReference type="PROSITE" id="PS50206">
    <property type="entry name" value="RHODANESE_3"/>
    <property type="match status" value="2"/>
</dbReference>
<dbReference type="GO" id="GO:0016740">
    <property type="term" value="F:transferase activity"/>
    <property type="evidence" value="ECO:0007669"/>
    <property type="project" value="UniProtKB-KW"/>
</dbReference>
<dbReference type="InterPro" id="IPR001763">
    <property type="entry name" value="Rhodanese-like_dom"/>
</dbReference>
<evidence type="ECO:0000313" key="3">
    <source>
        <dbReference type="EMBL" id="TGU70755.1"/>
    </source>
</evidence>
<name>A0A4S1CBL9_9BACT</name>
<comment type="caution">
    <text evidence="3">The sequence shown here is derived from an EMBL/GenBank/DDBJ whole genome shotgun (WGS) entry which is preliminary data.</text>
</comment>
<dbReference type="SMART" id="SM00450">
    <property type="entry name" value="RHOD"/>
    <property type="match status" value="2"/>
</dbReference>
<dbReference type="SUPFAM" id="SSF52821">
    <property type="entry name" value="Rhodanese/Cell cycle control phosphatase"/>
    <property type="match status" value="2"/>
</dbReference>
<protein>
    <submittedName>
        <fullName evidence="3">Sulfurtransferase</fullName>
    </submittedName>
</protein>
<dbReference type="Gene3D" id="3.40.250.10">
    <property type="entry name" value="Rhodanese-like domain"/>
    <property type="match status" value="2"/>
</dbReference>
<dbReference type="EMBL" id="SRSC01000004">
    <property type="protein sequence ID" value="TGU70755.1"/>
    <property type="molecule type" value="Genomic_DNA"/>
</dbReference>
<reference evidence="3 4" key="1">
    <citation type="submission" date="2019-04" db="EMBL/GenBank/DDBJ databases">
        <title>Geobacter oryzae sp. nov., ferric-reducing bacteria isolated from paddy soil.</title>
        <authorList>
            <person name="Xu Z."/>
            <person name="Masuda Y."/>
            <person name="Itoh H."/>
            <person name="Senoo K."/>
        </authorList>
    </citation>
    <scope>NUCLEOTIDE SEQUENCE [LARGE SCALE GENOMIC DNA]</scope>
    <source>
        <strain evidence="3 4">Red111</strain>
    </source>
</reference>
<sequence length="294" mass="32570">MMSKIMRLIQSVRRVRLLTAALALLLVQVCLPLSAGAADLGLIDAARLKAGAGSWVVLDARPKAEWLAGHIPGALSFSWEDYTRTDARGVKYSSFPPSELAALLGAMGISERTPLVIYGDADKSWGGEGYDAWLFSWLGHKGAVRLLNGGIQAWRGAGLPLVAGAEHRQAKKVPYLAQVKPQTVIGTEELQGRKDAYTVVDVRSTFEWLKGRIPGAVHIPWEDFYTGKERRPLNRAELRKLLDKHDVDLRKPVVYYCLGGIRSGYAWTVHQLAGLPEARNYKGGWEAWDKREVR</sequence>
<gene>
    <name evidence="3" type="ORF">E4633_17325</name>
</gene>
<accession>A0A4S1CBL9</accession>
<feature type="domain" description="Rhodanese" evidence="2">
    <location>
        <begin position="193"/>
        <end position="290"/>
    </location>
</feature>
<feature type="domain" description="Rhodanese" evidence="2">
    <location>
        <begin position="51"/>
        <end position="163"/>
    </location>
</feature>
<evidence type="ECO:0000259" key="2">
    <source>
        <dbReference type="PROSITE" id="PS50206"/>
    </source>
</evidence>
<keyword evidence="1" id="KW-0677">Repeat</keyword>
<dbReference type="PANTHER" id="PTHR43855:SF1">
    <property type="entry name" value="THIOSULFATE SULFURTRANSFERASE"/>
    <property type="match status" value="1"/>
</dbReference>